<dbReference type="Pfam" id="PF13243">
    <property type="entry name" value="SQHop_cyclase_C"/>
    <property type="match status" value="1"/>
</dbReference>
<comment type="caution">
    <text evidence="6">The sequence shown here is derived from an EMBL/GenBank/DDBJ whole genome shotgun (WGS) entry which is preliminary data.</text>
</comment>
<dbReference type="InterPro" id="IPR032696">
    <property type="entry name" value="SQ_cyclase_C"/>
</dbReference>
<keyword evidence="3" id="KW-0812">Transmembrane</keyword>
<keyword evidence="3" id="KW-0472">Membrane</keyword>
<dbReference type="RefSeq" id="WP_165243974.1">
    <property type="nucleotide sequence ID" value="NZ_JAAKZV010000272.1"/>
</dbReference>
<gene>
    <name evidence="6" type="ORF">G5C51_35775</name>
</gene>
<dbReference type="Gene3D" id="1.50.10.20">
    <property type="match status" value="1"/>
</dbReference>
<keyword evidence="3" id="KW-1133">Transmembrane helix</keyword>
<keyword evidence="4" id="KW-0732">Signal</keyword>
<feature type="region of interest" description="Disordered" evidence="2">
    <location>
        <begin position="338"/>
        <end position="366"/>
    </location>
</feature>
<evidence type="ECO:0000256" key="1">
    <source>
        <dbReference type="ARBA" id="ARBA00022723"/>
    </source>
</evidence>
<keyword evidence="7" id="KW-1185">Reference proteome</keyword>
<keyword evidence="1" id="KW-0479">Metal-binding</keyword>
<feature type="signal peptide" evidence="4">
    <location>
        <begin position="1"/>
        <end position="28"/>
    </location>
</feature>
<proteinExistence type="predicted"/>
<dbReference type="Proteomes" id="UP000481583">
    <property type="component" value="Unassembled WGS sequence"/>
</dbReference>
<accession>A0A6G4UAR8</accession>
<sequence>MVPIRRTGLISATALAALCVTLAPAATAASSAKDGLYGDKDPTHDGVWRTSIAMLAQQRDGYVPAGTATRWLRAQQCDNGAYMSYRADTAKACDPKKLDTNATAAAVQALAATGSNTDGSTVEKAVAWLKTSQNKDGGWPFYAGAPSDANSTAVVIGALTATGARPASVVKGGKSPYDALAALRLPCDAKPAEKGAYTFQPDKNNKLYANDYATAAAALAGFGSGLSVNAPDADKPVKAPECATKETPAVAAEGAAAYLDKKLAKTGHLISAMDGKSPDHNATTVAVLALAAGGHTEAAKKPYAWLEKNSAAWSKTTPAALGMLVLAAQATGETPPAKTVKALNASGPAPVKRATGSETKEEDSDDGVNTTVIAVIAVGLVAGIGGGLLVSLRRKRQS</sequence>
<name>A0A6G4UAR8_9ACTN</name>
<evidence type="ECO:0000256" key="3">
    <source>
        <dbReference type="SAM" id="Phobius"/>
    </source>
</evidence>
<evidence type="ECO:0000256" key="2">
    <source>
        <dbReference type="SAM" id="MobiDB-lite"/>
    </source>
</evidence>
<dbReference type="EMBL" id="JAAKZV010000272">
    <property type="protein sequence ID" value="NGN69233.1"/>
    <property type="molecule type" value="Genomic_DNA"/>
</dbReference>
<dbReference type="GO" id="GO:0046872">
    <property type="term" value="F:metal ion binding"/>
    <property type="evidence" value="ECO:0007669"/>
    <property type="project" value="UniProtKB-KW"/>
</dbReference>
<reference evidence="6 7" key="1">
    <citation type="submission" date="2020-02" db="EMBL/GenBank/DDBJ databases">
        <title>Whole-genome analyses of novel actinobacteria.</title>
        <authorList>
            <person name="Sahin N."/>
        </authorList>
    </citation>
    <scope>NUCLEOTIDE SEQUENCE [LARGE SCALE GENOMIC DNA]</scope>
    <source>
        <strain evidence="6 7">A7024</strain>
    </source>
</reference>
<feature type="domain" description="Squalene cyclase C-terminal" evidence="5">
    <location>
        <begin position="103"/>
        <end position="148"/>
    </location>
</feature>
<feature type="chain" id="PRO_5038896458" description="Squalene cyclase C-terminal domain-containing protein" evidence="4">
    <location>
        <begin position="29"/>
        <end position="398"/>
    </location>
</feature>
<evidence type="ECO:0000256" key="4">
    <source>
        <dbReference type="SAM" id="SignalP"/>
    </source>
</evidence>
<evidence type="ECO:0000259" key="5">
    <source>
        <dbReference type="Pfam" id="PF13243"/>
    </source>
</evidence>
<evidence type="ECO:0000313" key="6">
    <source>
        <dbReference type="EMBL" id="NGN69233.1"/>
    </source>
</evidence>
<evidence type="ECO:0000313" key="7">
    <source>
        <dbReference type="Proteomes" id="UP000481583"/>
    </source>
</evidence>
<dbReference type="SUPFAM" id="SSF48239">
    <property type="entry name" value="Terpenoid cyclases/Protein prenyltransferases"/>
    <property type="match status" value="1"/>
</dbReference>
<dbReference type="InterPro" id="IPR008930">
    <property type="entry name" value="Terpenoid_cyclase/PrenylTrfase"/>
</dbReference>
<dbReference type="AlphaFoldDB" id="A0A6G4UAR8"/>
<protein>
    <recommendedName>
        <fullName evidence="5">Squalene cyclase C-terminal domain-containing protein</fullName>
    </recommendedName>
</protein>
<feature type="transmembrane region" description="Helical" evidence="3">
    <location>
        <begin position="372"/>
        <end position="392"/>
    </location>
</feature>
<organism evidence="6 7">
    <name type="scientific">Streptomyces coryli</name>
    <dbReference type="NCBI Taxonomy" id="1128680"/>
    <lineage>
        <taxon>Bacteria</taxon>
        <taxon>Bacillati</taxon>
        <taxon>Actinomycetota</taxon>
        <taxon>Actinomycetes</taxon>
        <taxon>Kitasatosporales</taxon>
        <taxon>Streptomycetaceae</taxon>
        <taxon>Streptomyces</taxon>
    </lineage>
</organism>